<keyword evidence="1" id="KW-0732">Signal</keyword>
<evidence type="ECO:0000313" key="2">
    <source>
        <dbReference type="EMBL" id="KAH0898680.1"/>
    </source>
</evidence>
<reference evidence="2 3" key="1">
    <citation type="submission" date="2021-05" db="EMBL/GenBank/DDBJ databases">
        <title>Genome Assembly of Synthetic Allotetraploid Brassica napus Reveals Homoeologous Exchanges between Subgenomes.</title>
        <authorList>
            <person name="Davis J.T."/>
        </authorList>
    </citation>
    <scope>NUCLEOTIDE SEQUENCE [LARGE SCALE GENOMIC DNA]</scope>
    <source>
        <strain evidence="3">cv. Da-Ae</strain>
        <tissue evidence="2">Seedling</tissue>
    </source>
</reference>
<comment type="caution">
    <text evidence="2">The sequence shown here is derived from an EMBL/GenBank/DDBJ whole genome shotgun (WGS) entry which is preliminary data.</text>
</comment>
<proteinExistence type="predicted"/>
<keyword evidence="3" id="KW-1185">Reference proteome</keyword>
<feature type="signal peptide" evidence="1">
    <location>
        <begin position="1"/>
        <end position="25"/>
    </location>
</feature>
<evidence type="ECO:0000313" key="3">
    <source>
        <dbReference type="Proteomes" id="UP000824890"/>
    </source>
</evidence>
<sequence length="200" mass="21699">MLCTVGWCLTAVLSIFSREVGSVDGGRLGASQVGSACCIWTSLPSGSLVDDGGRYVCTFICERRFSFGSWKVVALASSSYTGVRVAVWLSGLCEFLSASLVAYVQCCRLWQHPILLCGLFSFSVSPLQWGSHRNAIESGVGSLLLSNSSVMKLGFLMLSRLSPLFCSEGVVTNRCIVTLVRRLTRMTVQSPRLGEYRQCG</sequence>
<accession>A0ABQ8B1K1</accession>
<dbReference type="Proteomes" id="UP000824890">
    <property type="component" value="Unassembled WGS sequence"/>
</dbReference>
<feature type="chain" id="PRO_5046933017" description="Secreted protein" evidence="1">
    <location>
        <begin position="26"/>
        <end position="200"/>
    </location>
</feature>
<protein>
    <recommendedName>
        <fullName evidence="4">Secreted protein</fullName>
    </recommendedName>
</protein>
<name>A0ABQ8B1K1_BRANA</name>
<dbReference type="EMBL" id="JAGKQM010000012">
    <property type="protein sequence ID" value="KAH0898680.1"/>
    <property type="molecule type" value="Genomic_DNA"/>
</dbReference>
<evidence type="ECO:0008006" key="4">
    <source>
        <dbReference type="Google" id="ProtNLM"/>
    </source>
</evidence>
<evidence type="ECO:0000256" key="1">
    <source>
        <dbReference type="SAM" id="SignalP"/>
    </source>
</evidence>
<organism evidence="2 3">
    <name type="scientific">Brassica napus</name>
    <name type="common">Rape</name>
    <dbReference type="NCBI Taxonomy" id="3708"/>
    <lineage>
        <taxon>Eukaryota</taxon>
        <taxon>Viridiplantae</taxon>
        <taxon>Streptophyta</taxon>
        <taxon>Embryophyta</taxon>
        <taxon>Tracheophyta</taxon>
        <taxon>Spermatophyta</taxon>
        <taxon>Magnoliopsida</taxon>
        <taxon>eudicotyledons</taxon>
        <taxon>Gunneridae</taxon>
        <taxon>Pentapetalae</taxon>
        <taxon>rosids</taxon>
        <taxon>malvids</taxon>
        <taxon>Brassicales</taxon>
        <taxon>Brassicaceae</taxon>
        <taxon>Brassiceae</taxon>
        <taxon>Brassica</taxon>
    </lineage>
</organism>
<gene>
    <name evidence="2" type="ORF">HID58_048248</name>
</gene>